<name>A0A1H1X6Q6_9ACTN</name>
<dbReference type="GO" id="GO:0019262">
    <property type="term" value="P:N-acetylneuraminate catabolic process"/>
    <property type="evidence" value="ECO:0007669"/>
    <property type="project" value="TreeGrafter"/>
</dbReference>
<dbReference type="InterPro" id="IPR006148">
    <property type="entry name" value="Glc/Gal-6P_isomerase"/>
</dbReference>
<dbReference type="GO" id="GO:0006046">
    <property type="term" value="P:N-acetylglucosamine catabolic process"/>
    <property type="evidence" value="ECO:0007669"/>
    <property type="project" value="TreeGrafter"/>
</dbReference>
<dbReference type="STRING" id="630515.SAMN04489812_3930"/>
<dbReference type="RefSeq" id="WP_091527123.1">
    <property type="nucleotide sequence ID" value="NZ_LT629772.1"/>
</dbReference>
<dbReference type="InterPro" id="IPR004547">
    <property type="entry name" value="Glucosamine6P_isomerase"/>
</dbReference>
<protein>
    <submittedName>
        <fullName evidence="3">Glucosamine-6-phosphate deaminase</fullName>
    </submittedName>
</protein>
<evidence type="ECO:0000259" key="2">
    <source>
        <dbReference type="Pfam" id="PF01182"/>
    </source>
</evidence>
<dbReference type="GO" id="GO:0006043">
    <property type="term" value="P:glucosamine catabolic process"/>
    <property type="evidence" value="ECO:0007669"/>
    <property type="project" value="TreeGrafter"/>
</dbReference>
<dbReference type="AlphaFoldDB" id="A0A1H1X6Q6"/>
<dbReference type="GO" id="GO:0042802">
    <property type="term" value="F:identical protein binding"/>
    <property type="evidence" value="ECO:0007669"/>
    <property type="project" value="TreeGrafter"/>
</dbReference>
<dbReference type="GO" id="GO:0004342">
    <property type="term" value="F:glucosamine-6-phosphate deaminase activity"/>
    <property type="evidence" value="ECO:0007669"/>
    <property type="project" value="InterPro"/>
</dbReference>
<dbReference type="PANTHER" id="PTHR11280">
    <property type="entry name" value="GLUCOSAMINE-6-PHOSPHATE ISOMERASE"/>
    <property type="match status" value="1"/>
</dbReference>
<dbReference type="GO" id="GO:0005975">
    <property type="term" value="P:carbohydrate metabolic process"/>
    <property type="evidence" value="ECO:0007669"/>
    <property type="project" value="InterPro"/>
</dbReference>
<dbReference type="PANTHER" id="PTHR11280:SF6">
    <property type="entry name" value="GLUCOSAMINE-6-PHOSPHATE ISOMERASE NAGB"/>
    <property type="match status" value="1"/>
</dbReference>
<dbReference type="Proteomes" id="UP000199103">
    <property type="component" value="Chromosome I"/>
</dbReference>
<evidence type="ECO:0000313" key="3">
    <source>
        <dbReference type="EMBL" id="SDT04279.1"/>
    </source>
</evidence>
<feature type="domain" description="Glucosamine/galactosamine-6-phosphate isomerase" evidence="2">
    <location>
        <begin position="14"/>
        <end position="228"/>
    </location>
</feature>
<evidence type="ECO:0000313" key="4">
    <source>
        <dbReference type="Proteomes" id="UP000199103"/>
    </source>
</evidence>
<dbReference type="SUPFAM" id="SSF100950">
    <property type="entry name" value="NagB/RpiA/CoA transferase-like"/>
    <property type="match status" value="1"/>
</dbReference>
<keyword evidence="4" id="KW-1185">Reference proteome</keyword>
<dbReference type="Pfam" id="PF01182">
    <property type="entry name" value="Glucosamine_iso"/>
    <property type="match status" value="1"/>
</dbReference>
<proteinExistence type="predicted"/>
<reference evidence="3 4" key="1">
    <citation type="submission" date="2016-10" db="EMBL/GenBank/DDBJ databases">
        <authorList>
            <person name="de Groot N.N."/>
        </authorList>
    </citation>
    <scope>NUCLEOTIDE SEQUENCE [LARGE SCALE GENOMIC DNA]</scope>
    <source>
        <strain evidence="3 4">DSM 21800</strain>
    </source>
</reference>
<dbReference type="Gene3D" id="3.40.50.1360">
    <property type="match status" value="1"/>
</dbReference>
<dbReference type="InterPro" id="IPR037171">
    <property type="entry name" value="NagB/RpiA_transferase-like"/>
</dbReference>
<evidence type="ECO:0000256" key="1">
    <source>
        <dbReference type="ARBA" id="ARBA00023277"/>
    </source>
</evidence>
<gene>
    <name evidence="3" type="ORF">SAMN04489812_3930</name>
</gene>
<sequence length="245" mass="25723">MSNRQPTVRVADSAAEAGTAAGLAAAEAIRAAISDSGHARVIFASAPSQQDMISTLADQQLDWSAVQAFHMDEYIGLAPDHPQSFGQWLADRLPAGLGSFDRILPGSDPESERRRYAAALQAPVDLVCMGIGVNGHIAFNEPGSDFDDLELVRQIELDQLSRQQQVDDGCFAALTDVPTAALTVTIPPLVAARTIVCTVVGPRKASAVAAALTGAVDPSCPASILQHRDRAGIYLDRSAAADLPV</sequence>
<keyword evidence="1" id="KW-0119">Carbohydrate metabolism</keyword>
<organism evidence="3 4">
    <name type="scientific">Microlunatus soli</name>
    <dbReference type="NCBI Taxonomy" id="630515"/>
    <lineage>
        <taxon>Bacteria</taxon>
        <taxon>Bacillati</taxon>
        <taxon>Actinomycetota</taxon>
        <taxon>Actinomycetes</taxon>
        <taxon>Propionibacteriales</taxon>
        <taxon>Propionibacteriaceae</taxon>
        <taxon>Microlunatus</taxon>
    </lineage>
</organism>
<dbReference type="GO" id="GO:0005737">
    <property type="term" value="C:cytoplasm"/>
    <property type="evidence" value="ECO:0007669"/>
    <property type="project" value="TreeGrafter"/>
</dbReference>
<accession>A0A1H1X6Q6</accession>
<dbReference type="OrthoDB" id="9791139at2"/>
<dbReference type="EMBL" id="LT629772">
    <property type="protein sequence ID" value="SDT04279.1"/>
    <property type="molecule type" value="Genomic_DNA"/>
</dbReference>